<dbReference type="InterPro" id="IPR036236">
    <property type="entry name" value="Znf_C2H2_sf"/>
</dbReference>
<dbReference type="PANTHER" id="PTHR44029">
    <property type="entry name" value="DNAJ HOMOLOG SUBFAMILY C MEMBER 21"/>
    <property type="match status" value="1"/>
</dbReference>
<dbReference type="InterPro" id="IPR036869">
    <property type="entry name" value="J_dom_sf"/>
</dbReference>
<name>A0ABR0FDB2_9PEZI</name>
<dbReference type="RefSeq" id="XP_062730932.1">
    <property type="nucleotide sequence ID" value="XM_062879767.1"/>
</dbReference>
<protein>
    <submittedName>
        <fullName evidence="8">Uncharacterized protein</fullName>
    </submittedName>
</protein>
<evidence type="ECO:0000256" key="2">
    <source>
        <dbReference type="ARBA" id="ARBA00022771"/>
    </source>
</evidence>
<keyword evidence="3" id="KW-0862">Zinc</keyword>
<feature type="compositionally biased region" description="Polar residues" evidence="5">
    <location>
        <begin position="467"/>
        <end position="476"/>
    </location>
</feature>
<dbReference type="SUPFAM" id="SSF46565">
    <property type="entry name" value="Chaperone J-domain"/>
    <property type="match status" value="1"/>
</dbReference>
<reference evidence="8 9" key="1">
    <citation type="journal article" date="2023" name="bioRxiv">
        <title>High-quality genome assemblies of four members of thePodospora anserinaspecies complex.</title>
        <authorList>
            <person name="Ament-Velasquez S.L."/>
            <person name="Vogan A.A."/>
            <person name="Wallerman O."/>
            <person name="Hartmann F."/>
            <person name="Gautier V."/>
            <person name="Silar P."/>
            <person name="Giraud T."/>
            <person name="Johannesson H."/>
        </authorList>
    </citation>
    <scope>NUCLEOTIDE SEQUENCE [LARGE SCALE GENOMIC DNA]</scope>
    <source>
        <strain evidence="8 9">CBS 112042</strain>
    </source>
</reference>
<dbReference type="InterPro" id="IPR041661">
    <property type="entry name" value="ZN622/Rei1/Reh1_Znf-C2H2"/>
</dbReference>
<evidence type="ECO:0000313" key="8">
    <source>
        <dbReference type="EMBL" id="KAK4641956.1"/>
    </source>
</evidence>
<dbReference type="Pfam" id="PF21884">
    <property type="entry name" value="ZUO1-like_ZHD"/>
    <property type="match status" value="1"/>
</dbReference>
<dbReference type="SMART" id="SM00451">
    <property type="entry name" value="ZnF_U1"/>
    <property type="match status" value="2"/>
</dbReference>
<feature type="domain" description="C2H2-type" evidence="7">
    <location>
        <begin position="317"/>
        <end position="341"/>
    </location>
</feature>
<dbReference type="SMART" id="SM00271">
    <property type="entry name" value="DnaJ"/>
    <property type="match status" value="1"/>
</dbReference>
<dbReference type="InterPro" id="IPR001623">
    <property type="entry name" value="DnaJ_domain"/>
</dbReference>
<comment type="caution">
    <text evidence="8">The sequence shown here is derived from an EMBL/GenBank/DDBJ whole genome shotgun (WGS) entry which is preliminary data.</text>
</comment>
<dbReference type="Proteomes" id="UP001322138">
    <property type="component" value="Unassembled WGS sequence"/>
</dbReference>
<dbReference type="InterPro" id="IPR054076">
    <property type="entry name" value="ZUO1-like_ZHD"/>
</dbReference>
<gene>
    <name evidence="8" type="ORF">QC761_505440</name>
</gene>
<dbReference type="InterPro" id="IPR018253">
    <property type="entry name" value="DnaJ_domain_CS"/>
</dbReference>
<dbReference type="SUPFAM" id="SSF57667">
    <property type="entry name" value="beta-beta-alpha zinc fingers"/>
    <property type="match status" value="1"/>
</dbReference>
<evidence type="ECO:0000259" key="7">
    <source>
        <dbReference type="PROSITE" id="PS50157"/>
    </source>
</evidence>
<evidence type="ECO:0000256" key="1">
    <source>
        <dbReference type="ARBA" id="ARBA00022723"/>
    </source>
</evidence>
<dbReference type="GeneID" id="87899249"/>
<dbReference type="Gene3D" id="3.30.160.60">
    <property type="entry name" value="Classic Zinc Finger"/>
    <property type="match status" value="1"/>
</dbReference>
<keyword evidence="1" id="KW-0479">Metal-binding</keyword>
<keyword evidence="2 4" id="KW-0863">Zinc-finger</keyword>
<dbReference type="InterPro" id="IPR003604">
    <property type="entry name" value="Matrin/U1-like-C_Znf_C2H2"/>
</dbReference>
<sequence length="550" mass="61675">MGADQSTPRGASHAATTVTQQKTCYYEVLGVDRQVPDEEIRRAYKKKALELHPDRNYHDTENATRKFAELQTAYEILSDPQERAWYDSHRDAILRGDDEVAGGAPGGQDPGNHTSANAVFALMSRFNSSVPMDDSPRGFFGILNVFFEQLAAEEAAACEWDGTTPTHYPPFGKAEDDYNTVGKSFYNVWSSFSTRKSFQWKDVHHLAHAPDRRIRRLMEKENKKLRDEGIREFNDAVLSLVAFVKKRDPRYVPNTQSEAERQQVLRNSAAAQAARSRAAHQEKMAEYVVPDWAQPKERQDYEGEFSMSEEESEVEEIECVVCNKTFRSEKQFEAHEKSKKHIKAVQQLKRQMRKENMHFDLNPQDSPGVSTPQSPQPEQDAQVIQRERDMTNTAPLASEDGRTGAEKQGPVEQDNDQEQSTQSSSSPEDDEYAPRSTVEERIVNGAGATKKVSQPQADDSGDLADSTAASVANLTLSEPAPGKKVGKAKLKREKKAARQAESQIQDSLQCVVCKEAFTSKNKLFDHIKELNHAAPVSATPGKSAKQKRKK</sequence>
<dbReference type="InterPro" id="IPR051964">
    <property type="entry name" value="Chaperone_stress_response"/>
</dbReference>
<dbReference type="InterPro" id="IPR013087">
    <property type="entry name" value="Znf_C2H2_type"/>
</dbReference>
<dbReference type="PROSITE" id="PS50076">
    <property type="entry name" value="DNAJ_2"/>
    <property type="match status" value="1"/>
</dbReference>
<dbReference type="PROSITE" id="PS00636">
    <property type="entry name" value="DNAJ_1"/>
    <property type="match status" value="1"/>
</dbReference>
<evidence type="ECO:0000256" key="4">
    <source>
        <dbReference type="PROSITE-ProRule" id="PRU00042"/>
    </source>
</evidence>
<evidence type="ECO:0000256" key="3">
    <source>
        <dbReference type="ARBA" id="ARBA00022833"/>
    </source>
</evidence>
<evidence type="ECO:0000313" key="9">
    <source>
        <dbReference type="Proteomes" id="UP001322138"/>
    </source>
</evidence>
<dbReference type="PROSITE" id="PS50157">
    <property type="entry name" value="ZINC_FINGER_C2H2_2"/>
    <property type="match status" value="2"/>
</dbReference>
<feature type="region of interest" description="Disordered" evidence="5">
    <location>
        <begin position="531"/>
        <end position="550"/>
    </location>
</feature>
<dbReference type="PANTHER" id="PTHR44029:SF1">
    <property type="entry name" value="DNAJ HOMOLOG SUBFAMILY C MEMBER 21"/>
    <property type="match status" value="1"/>
</dbReference>
<dbReference type="EMBL" id="JAFFGZ010000007">
    <property type="protein sequence ID" value="KAK4641956.1"/>
    <property type="molecule type" value="Genomic_DNA"/>
</dbReference>
<feature type="domain" description="J" evidence="6">
    <location>
        <begin position="24"/>
        <end position="90"/>
    </location>
</feature>
<accession>A0ABR0FDB2</accession>
<dbReference type="PROSITE" id="PS00028">
    <property type="entry name" value="ZINC_FINGER_C2H2_1"/>
    <property type="match status" value="2"/>
</dbReference>
<feature type="compositionally biased region" description="Polar residues" evidence="5">
    <location>
        <begin position="363"/>
        <end position="379"/>
    </location>
</feature>
<organism evidence="8 9">
    <name type="scientific">Podospora bellae-mahoneyi</name>
    <dbReference type="NCBI Taxonomy" id="2093777"/>
    <lineage>
        <taxon>Eukaryota</taxon>
        <taxon>Fungi</taxon>
        <taxon>Dikarya</taxon>
        <taxon>Ascomycota</taxon>
        <taxon>Pezizomycotina</taxon>
        <taxon>Sordariomycetes</taxon>
        <taxon>Sordariomycetidae</taxon>
        <taxon>Sordariales</taxon>
        <taxon>Podosporaceae</taxon>
        <taxon>Podospora</taxon>
    </lineage>
</organism>
<dbReference type="SMART" id="SM00355">
    <property type="entry name" value="ZnF_C2H2"/>
    <property type="match status" value="2"/>
</dbReference>
<dbReference type="CDD" id="cd06257">
    <property type="entry name" value="DnaJ"/>
    <property type="match status" value="1"/>
</dbReference>
<evidence type="ECO:0000256" key="5">
    <source>
        <dbReference type="SAM" id="MobiDB-lite"/>
    </source>
</evidence>
<dbReference type="Gene3D" id="1.10.287.110">
    <property type="entry name" value="DnaJ domain"/>
    <property type="match status" value="1"/>
</dbReference>
<evidence type="ECO:0000259" key="6">
    <source>
        <dbReference type="PROSITE" id="PS50076"/>
    </source>
</evidence>
<dbReference type="Pfam" id="PF12171">
    <property type="entry name" value="zf-C2H2_jaz"/>
    <property type="match status" value="1"/>
</dbReference>
<dbReference type="Pfam" id="PF12756">
    <property type="entry name" value="zf-C2H2_2"/>
    <property type="match status" value="1"/>
</dbReference>
<dbReference type="InterPro" id="IPR022755">
    <property type="entry name" value="Znf_C2H2_jaz"/>
</dbReference>
<proteinExistence type="predicted"/>
<feature type="region of interest" description="Disordered" evidence="5">
    <location>
        <begin position="359"/>
        <end position="491"/>
    </location>
</feature>
<feature type="domain" description="C2H2-type" evidence="7">
    <location>
        <begin position="508"/>
        <end position="537"/>
    </location>
</feature>
<dbReference type="Pfam" id="PF00226">
    <property type="entry name" value="DnaJ"/>
    <property type="match status" value="1"/>
</dbReference>
<keyword evidence="9" id="KW-1185">Reference proteome</keyword>
<dbReference type="PRINTS" id="PR00625">
    <property type="entry name" value="JDOMAIN"/>
</dbReference>